<dbReference type="Pfam" id="PF00651">
    <property type="entry name" value="BTB"/>
    <property type="match status" value="1"/>
</dbReference>
<gene>
    <name evidence="2" type="ORF">DCHRY22_LOCUS7405</name>
</gene>
<keyword evidence="3" id="KW-1185">Reference proteome</keyword>
<dbReference type="InterPro" id="IPR011333">
    <property type="entry name" value="SKP1/BTB/POZ_sf"/>
</dbReference>
<name>A0A8J2QPG8_9NEOP</name>
<sequence length="443" mass="51488">MGVPSHNNLYDRVNKLLLSYEWSDCCFSVCDKKFKAHKLILVISSPVFEAMFYGPLSTNEEISITDIEPHIFKLLLNYIYTDKVTIESIEDAYDLLYASRKYMLEYLSEICVSYIQSNMSIDNIITILSYPDYMQEPQLVSSALKLFCQHAEYLLKENKKCISANCLQKILKSNDMNIVEKDLIQSVFEWTFHYCDQNNIKNDFHNRREILIKSGLLKLLRFFTLSVNDLAEIVSCQNNLLLNNEAEDIEQVVKSPGDINNKILPIFDTTTLPRKSMELQWCLCHRTQIRSESPLVVDPNNFIVQTRVKANKSTFINTLIIPSRMAPVADYCSNTANTYHEQFSVLIECESHNRIISSFNFKAETEFDSNIDIKLEEPLLFKLNVWYKIIIIWPHVGPFFSHSYAVQNRDRCYSNGKIKFDFEDYLSISDNCGSFLKALKFCM</sequence>
<dbReference type="Gene3D" id="3.30.710.10">
    <property type="entry name" value="Potassium Channel Kv1.1, Chain A"/>
    <property type="match status" value="1"/>
</dbReference>
<dbReference type="PANTHER" id="PTHR45774">
    <property type="entry name" value="BTB/POZ DOMAIN-CONTAINING"/>
    <property type="match status" value="1"/>
</dbReference>
<dbReference type="InterPro" id="IPR011705">
    <property type="entry name" value="BACK"/>
</dbReference>
<dbReference type="PANTHER" id="PTHR45774:SF4">
    <property type="entry name" value="AXUNDEAD, ISOFORM F"/>
    <property type="match status" value="1"/>
</dbReference>
<evidence type="ECO:0000259" key="1">
    <source>
        <dbReference type="PROSITE" id="PS50097"/>
    </source>
</evidence>
<dbReference type="AlphaFoldDB" id="A0A8J2QPG8"/>
<dbReference type="PROSITE" id="PS50097">
    <property type="entry name" value="BTB"/>
    <property type="match status" value="1"/>
</dbReference>
<dbReference type="EMBL" id="CAKASE010000057">
    <property type="protein sequence ID" value="CAG9566817.1"/>
    <property type="molecule type" value="Genomic_DNA"/>
</dbReference>
<comment type="caution">
    <text evidence="2">The sequence shown here is derived from an EMBL/GenBank/DDBJ whole genome shotgun (WGS) entry which is preliminary data.</text>
</comment>
<dbReference type="InterPro" id="IPR000210">
    <property type="entry name" value="BTB/POZ_dom"/>
</dbReference>
<evidence type="ECO:0000313" key="2">
    <source>
        <dbReference type="EMBL" id="CAG9566817.1"/>
    </source>
</evidence>
<dbReference type="SMART" id="SM00225">
    <property type="entry name" value="BTB"/>
    <property type="match status" value="1"/>
</dbReference>
<dbReference type="GO" id="GO:0022008">
    <property type="term" value="P:neurogenesis"/>
    <property type="evidence" value="ECO:0007669"/>
    <property type="project" value="TreeGrafter"/>
</dbReference>
<reference evidence="2" key="1">
    <citation type="submission" date="2021-09" db="EMBL/GenBank/DDBJ databases">
        <authorList>
            <person name="Martin H S."/>
        </authorList>
    </citation>
    <scope>NUCLEOTIDE SEQUENCE</scope>
</reference>
<dbReference type="SMART" id="SM00875">
    <property type="entry name" value="BACK"/>
    <property type="match status" value="1"/>
</dbReference>
<dbReference type="OrthoDB" id="624345at2759"/>
<evidence type="ECO:0000313" key="3">
    <source>
        <dbReference type="Proteomes" id="UP000789524"/>
    </source>
</evidence>
<dbReference type="SUPFAM" id="SSF54695">
    <property type="entry name" value="POZ domain"/>
    <property type="match status" value="1"/>
</dbReference>
<dbReference type="GO" id="GO:0005829">
    <property type="term" value="C:cytosol"/>
    <property type="evidence" value="ECO:0007669"/>
    <property type="project" value="TreeGrafter"/>
</dbReference>
<feature type="domain" description="BTB" evidence="1">
    <location>
        <begin position="23"/>
        <end position="88"/>
    </location>
</feature>
<accession>A0A8J2QPG8</accession>
<dbReference type="Proteomes" id="UP000789524">
    <property type="component" value="Unassembled WGS sequence"/>
</dbReference>
<proteinExistence type="predicted"/>
<protein>
    <submittedName>
        <fullName evidence="2">(African queen) hypothetical protein</fullName>
    </submittedName>
</protein>
<organism evidence="2 3">
    <name type="scientific">Danaus chrysippus</name>
    <name type="common">African queen</name>
    <dbReference type="NCBI Taxonomy" id="151541"/>
    <lineage>
        <taxon>Eukaryota</taxon>
        <taxon>Metazoa</taxon>
        <taxon>Ecdysozoa</taxon>
        <taxon>Arthropoda</taxon>
        <taxon>Hexapoda</taxon>
        <taxon>Insecta</taxon>
        <taxon>Pterygota</taxon>
        <taxon>Neoptera</taxon>
        <taxon>Endopterygota</taxon>
        <taxon>Lepidoptera</taxon>
        <taxon>Glossata</taxon>
        <taxon>Ditrysia</taxon>
        <taxon>Papilionoidea</taxon>
        <taxon>Nymphalidae</taxon>
        <taxon>Danainae</taxon>
        <taxon>Danaini</taxon>
        <taxon>Danaina</taxon>
        <taxon>Danaus</taxon>
        <taxon>Anosia</taxon>
    </lineage>
</organism>